<dbReference type="InterPro" id="IPR000711">
    <property type="entry name" value="ATPase_OSCP/dsu"/>
</dbReference>
<gene>
    <name evidence="8" type="primary">atpH</name>
    <name evidence="9" type="ORF">QF206_00650</name>
</gene>
<evidence type="ECO:0000256" key="4">
    <source>
        <dbReference type="ARBA" id="ARBA00023065"/>
    </source>
</evidence>
<comment type="similarity">
    <text evidence="8">Belongs to the ATPase delta chain family.</text>
</comment>
<evidence type="ECO:0000313" key="9">
    <source>
        <dbReference type="EMBL" id="MDI2097476.1"/>
    </source>
</evidence>
<comment type="function">
    <text evidence="8">This protein is part of the stalk that links CF(0) to CF(1). It either transmits conformational changes from CF(0) to CF(1) or is implicated in proton conduction.</text>
</comment>
<dbReference type="AlphaFoldDB" id="A0AAW6T0X8"/>
<reference evidence="9 10" key="1">
    <citation type="submission" date="2023-04" db="EMBL/GenBank/DDBJ databases">
        <title>Klugiella caeni sp. nov. isolated from the sludge of biochemical tank.</title>
        <authorList>
            <person name="Geng K."/>
        </authorList>
    </citation>
    <scope>NUCLEOTIDE SEQUENCE [LARGE SCALE GENOMIC DNA]</scope>
    <source>
        <strain evidence="9 10">YN-L-19</strain>
    </source>
</reference>
<organism evidence="9 10">
    <name type="scientific">Ruicaihuangia caeni</name>
    <dbReference type="NCBI Taxonomy" id="3042517"/>
    <lineage>
        <taxon>Bacteria</taxon>
        <taxon>Bacillati</taxon>
        <taxon>Actinomycetota</taxon>
        <taxon>Actinomycetes</taxon>
        <taxon>Micrococcales</taxon>
        <taxon>Microbacteriaceae</taxon>
        <taxon>Ruicaihuangia</taxon>
    </lineage>
</organism>
<dbReference type="Pfam" id="PF00213">
    <property type="entry name" value="OSCP"/>
    <property type="match status" value="1"/>
</dbReference>
<dbReference type="PANTHER" id="PTHR11910">
    <property type="entry name" value="ATP SYNTHASE DELTA CHAIN"/>
    <property type="match status" value="1"/>
</dbReference>
<dbReference type="GO" id="GO:0046933">
    <property type="term" value="F:proton-transporting ATP synthase activity, rotational mechanism"/>
    <property type="evidence" value="ECO:0007669"/>
    <property type="project" value="UniProtKB-UniRule"/>
</dbReference>
<dbReference type="InterPro" id="IPR020781">
    <property type="entry name" value="ATPase_OSCP/d_CS"/>
</dbReference>
<evidence type="ECO:0000256" key="2">
    <source>
        <dbReference type="ARBA" id="ARBA00022448"/>
    </source>
</evidence>
<sequence>MGSATREALARAKAALSAQQGQVDLTTGEQLFAAGRAIGDSAQLRAALADPAAEPAAKQAVVAKVFSGFTPAARAVLDSVAANSWSSSDDLLAGIEELGIRATAESAPAGTDLVSQIFAFGSAVTSSAELELAVGSKRGEPTAKAELVRRLLGGKASAQAVEILSSLVQQPRGRRISALVRFATDVVADQSDAIVADVTVAQPLGSAQLERLANRLTGQYGRTIRINQIVDPAVLGGIRLQIGDDVIDGSIAAKLHDLRLQLAG</sequence>
<name>A0AAW6T0X8_9MICO</name>
<evidence type="ECO:0000256" key="6">
    <source>
        <dbReference type="ARBA" id="ARBA00023196"/>
    </source>
</evidence>
<keyword evidence="3 8" id="KW-0375">Hydrogen ion transport</keyword>
<evidence type="ECO:0000313" key="10">
    <source>
        <dbReference type="Proteomes" id="UP001321506"/>
    </source>
</evidence>
<evidence type="ECO:0000256" key="3">
    <source>
        <dbReference type="ARBA" id="ARBA00022781"/>
    </source>
</evidence>
<dbReference type="GO" id="GO:0005886">
    <property type="term" value="C:plasma membrane"/>
    <property type="evidence" value="ECO:0007669"/>
    <property type="project" value="UniProtKB-SubCell"/>
</dbReference>
<keyword evidence="7 8" id="KW-0066">ATP synthesis</keyword>
<protein>
    <recommendedName>
        <fullName evidence="8">ATP synthase subunit delta</fullName>
    </recommendedName>
    <alternativeName>
        <fullName evidence="8">ATP synthase F(1) sector subunit delta</fullName>
    </alternativeName>
    <alternativeName>
        <fullName evidence="8">F-type ATPase subunit delta</fullName>
        <shortName evidence="8">F-ATPase subunit delta</shortName>
    </alternativeName>
</protein>
<dbReference type="GO" id="GO:0045259">
    <property type="term" value="C:proton-transporting ATP synthase complex"/>
    <property type="evidence" value="ECO:0007669"/>
    <property type="project" value="UniProtKB-KW"/>
</dbReference>
<keyword evidence="10" id="KW-1185">Reference proteome</keyword>
<comment type="subcellular location">
    <subcellularLocation>
        <location evidence="8">Cell membrane</location>
        <topology evidence="8">Peripheral membrane protein</topology>
    </subcellularLocation>
    <subcellularLocation>
        <location evidence="1">Membrane</location>
    </subcellularLocation>
</comment>
<dbReference type="Proteomes" id="UP001321506">
    <property type="component" value="Unassembled WGS sequence"/>
</dbReference>
<accession>A0AAW6T0X8</accession>
<comment type="caution">
    <text evidence="9">The sequence shown here is derived from an EMBL/GenBank/DDBJ whole genome shotgun (WGS) entry which is preliminary data.</text>
</comment>
<proteinExistence type="inferred from homology"/>
<evidence type="ECO:0000256" key="7">
    <source>
        <dbReference type="ARBA" id="ARBA00023310"/>
    </source>
</evidence>
<dbReference type="NCBIfam" id="TIGR01145">
    <property type="entry name" value="ATP_synt_delta"/>
    <property type="match status" value="1"/>
</dbReference>
<keyword evidence="6 8" id="KW-0139">CF(1)</keyword>
<evidence type="ECO:0000256" key="1">
    <source>
        <dbReference type="ARBA" id="ARBA00004370"/>
    </source>
</evidence>
<comment type="function">
    <text evidence="8">F(1)F(0) ATP synthase produces ATP from ADP in the presence of a proton or sodium gradient. F-type ATPases consist of two structural domains, F(1) containing the extramembraneous catalytic core and F(0) containing the membrane proton channel, linked together by a central stalk and a peripheral stalk. During catalysis, ATP synthesis in the catalytic domain of F(1) is coupled via a rotary mechanism of the central stalk subunits to proton translocation.</text>
</comment>
<evidence type="ECO:0000256" key="8">
    <source>
        <dbReference type="HAMAP-Rule" id="MF_01416"/>
    </source>
</evidence>
<keyword evidence="5 8" id="KW-0472">Membrane</keyword>
<dbReference type="PROSITE" id="PS00389">
    <property type="entry name" value="ATPASE_DELTA"/>
    <property type="match status" value="1"/>
</dbReference>
<dbReference type="NCBIfam" id="NF009967">
    <property type="entry name" value="PRK13430.1"/>
    <property type="match status" value="1"/>
</dbReference>
<dbReference type="EMBL" id="JASATX010000001">
    <property type="protein sequence ID" value="MDI2097476.1"/>
    <property type="molecule type" value="Genomic_DNA"/>
</dbReference>
<dbReference type="HAMAP" id="MF_01416">
    <property type="entry name" value="ATP_synth_delta_bact"/>
    <property type="match status" value="1"/>
</dbReference>
<keyword evidence="8" id="KW-1003">Cell membrane</keyword>
<keyword evidence="2 8" id="KW-0813">Transport</keyword>
<dbReference type="RefSeq" id="WP_281487269.1">
    <property type="nucleotide sequence ID" value="NZ_JASATX010000001.1"/>
</dbReference>
<evidence type="ECO:0000256" key="5">
    <source>
        <dbReference type="ARBA" id="ARBA00023136"/>
    </source>
</evidence>
<keyword evidence="4 8" id="KW-0406">Ion transport</keyword>